<dbReference type="PANTHER" id="PTHR24113:SF12">
    <property type="entry name" value="RAN GTPASE-ACTIVATING PROTEIN 1"/>
    <property type="match status" value="1"/>
</dbReference>
<keyword evidence="2" id="KW-0343">GTPase activation</keyword>
<dbReference type="OrthoDB" id="523874at2759"/>
<comment type="caution">
    <text evidence="5">The sequence shown here is derived from an EMBL/GenBank/DDBJ whole genome shotgun (WGS) entry which is preliminary data.</text>
</comment>
<comment type="subcellular location">
    <subcellularLocation>
        <location evidence="1">Cytoplasm</location>
        <location evidence="1">Cytoskeleton</location>
        <location evidence="1">Cilium axoneme</location>
    </subcellularLocation>
</comment>
<dbReference type="PANTHER" id="PTHR24113">
    <property type="entry name" value="RAN GTPASE-ACTIVATING PROTEIN 1"/>
    <property type="match status" value="1"/>
</dbReference>
<dbReference type="InterPro" id="IPR006553">
    <property type="entry name" value="Leu-rich_rpt_Cys-con_subtyp"/>
</dbReference>
<dbReference type="GO" id="GO:0005096">
    <property type="term" value="F:GTPase activator activity"/>
    <property type="evidence" value="ECO:0007669"/>
    <property type="project" value="UniProtKB-KW"/>
</dbReference>
<keyword evidence="3" id="KW-0433">Leucine-rich repeat</keyword>
<dbReference type="Gene3D" id="3.80.10.10">
    <property type="entry name" value="Ribonuclease Inhibitor"/>
    <property type="match status" value="3"/>
</dbReference>
<dbReference type="AlphaFoldDB" id="A0A8S1IS36"/>
<accession>A0A8S1IS36</accession>
<dbReference type="InterPro" id="IPR027038">
    <property type="entry name" value="RanGap"/>
</dbReference>
<proteinExistence type="predicted"/>
<name>A0A8S1IS36_9CHLO</name>
<evidence type="ECO:0000256" key="3">
    <source>
        <dbReference type="ARBA" id="ARBA00022614"/>
    </source>
</evidence>
<dbReference type="SUPFAM" id="SSF52047">
    <property type="entry name" value="RNI-like"/>
    <property type="match status" value="1"/>
</dbReference>
<dbReference type="EMBL" id="CAJHUC010000455">
    <property type="protein sequence ID" value="CAD7696291.1"/>
    <property type="molecule type" value="Genomic_DNA"/>
</dbReference>
<dbReference type="InterPro" id="IPR032675">
    <property type="entry name" value="LRR_dom_sf"/>
</dbReference>
<dbReference type="GO" id="GO:0006913">
    <property type="term" value="P:nucleocytoplasmic transport"/>
    <property type="evidence" value="ECO:0007669"/>
    <property type="project" value="TreeGrafter"/>
</dbReference>
<dbReference type="InterPro" id="IPR001611">
    <property type="entry name" value="Leu-rich_rpt"/>
</dbReference>
<dbReference type="GO" id="GO:0005829">
    <property type="term" value="C:cytosol"/>
    <property type="evidence" value="ECO:0007669"/>
    <property type="project" value="TreeGrafter"/>
</dbReference>
<dbReference type="Pfam" id="PF13516">
    <property type="entry name" value="LRR_6"/>
    <property type="match status" value="6"/>
</dbReference>
<dbReference type="GO" id="GO:0005930">
    <property type="term" value="C:axoneme"/>
    <property type="evidence" value="ECO:0007669"/>
    <property type="project" value="UniProtKB-SubCell"/>
</dbReference>
<gene>
    <name evidence="5" type="ORF">OSTQU699_LOCUS1652</name>
</gene>
<dbReference type="Proteomes" id="UP000708148">
    <property type="component" value="Unassembled WGS sequence"/>
</dbReference>
<dbReference type="SMART" id="SM00367">
    <property type="entry name" value="LRR_CC"/>
    <property type="match status" value="3"/>
</dbReference>
<evidence type="ECO:0000313" key="5">
    <source>
        <dbReference type="EMBL" id="CAD7696291.1"/>
    </source>
</evidence>
<keyword evidence="4" id="KW-0677">Repeat</keyword>
<evidence type="ECO:0000256" key="2">
    <source>
        <dbReference type="ARBA" id="ARBA00022468"/>
    </source>
</evidence>
<evidence type="ECO:0000313" key="6">
    <source>
        <dbReference type="Proteomes" id="UP000708148"/>
    </source>
</evidence>
<dbReference type="GO" id="GO:0031267">
    <property type="term" value="F:small GTPase binding"/>
    <property type="evidence" value="ECO:0007669"/>
    <property type="project" value="TreeGrafter"/>
</dbReference>
<evidence type="ECO:0000256" key="1">
    <source>
        <dbReference type="ARBA" id="ARBA00004430"/>
    </source>
</evidence>
<dbReference type="GO" id="GO:0048471">
    <property type="term" value="C:perinuclear region of cytoplasm"/>
    <property type="evidence" value="ECO:0007669"/>
    <property type="project" value="TreeGrafter"/>
</dbReference>
<dbReference type="SMART" id="SM00368">
    <property type="entry name" value="LRR_RI"/>
    <property type="match status" value="8"/>
</dbReference>
<reference evidence="5" key="1">
    <citation type="submission" date="2020-12" db="EMBL/GenBank/DDBJ databases">
        <authorList>
            <person name="Iha C."/>
        </authorList>
    </citation>
    <scope>NUCLEOTIDE SEQUENCE</scope>
</reference>
<dbReference type="GO" id="GO:0005634">
    <property type="term" value="C:nucleus"/>
    <property type="evidence" value="ECO:0007669"/>
    <property type="project" value="TreeGrafter"/>
</dbReference>
<evidence type="ECO:0000256" key="4">
    <source>
        <dbReference type="ARBA" id="ARBA00022737"/>
    </source>
</evidence>
<protein>
    <submittedName>
        <fullName evidence="5">Uncharacterized protein</fullName>
    </submittedName>
</protein>
<keyword evidence="6" id="KW-1185">Reference proteome</keyword>
<sequence>MQVCALSETLLENATITQLDLSYNFIDDSGMRSIVHLLKINRNLKSLQLEGNCITSAGAASLAAVLSHSSNTGPALHRLSLRGNPLGDEGVAAIAEALRTNVNIRHLDLGRTDMGEKGIVALCAALTDRNFLEILGLEKPLVQGPKDNLMCHMALMIARAHHLSTLGLGKHSLTDSEFETLLAYGLTKNRSITSLDLRANKLSGMSGPALVRLLKECPALRDLNLSHNDLGDSGALAVAQCLPYAHQLRHLDLRGNSIREAGLASLAESLRPSAALESLLLWGNGFGPMSSQAFGDVLEALAAESRKPVMDIAPYEVDGQPGVAAVDVAS</sequence>
<organism evidence="5 6">
    <name type="scientific">Ostreobium quekettii</name>
    <dbReference type="NCBI Taxonomy" id="121088"/>
    <lineage>
        <taxon>Eukaryota</taxon>
        <taxon>Viridiplantae</taxon>
        <taxon>Chlorophyta</taxon>
        <taxon>core chlorophytes</taxon>
        <taxon>Ulvophyceae</taxon>
        <taxon>TCBD clade</taxon>
        <taxon>Bryopsidales</taxon>
        <taxon>Ostreobineae</taxon>
        <taxon>Ostreobiaceae</taxon>
        <taxon>Ostreobium</taxon>
    </lineage>
</organism>